<comment type="caution">
    <text evidence="2">The sequence shown here is derived from an EMBL/GenBank/DDBJ whole genome shotgun (WGS) entry which is preliminary data.</text>
</comment>
<organism evidence="2 3">
    <name type="scientific">Prevotella micans F0438</name>
    <dbReference type="NCBI Taxonomy" id="883158"/>
    <lineage>
        <taxon>Bacteria</taxon>
        <taxon>Pseudomonadati</taxon>
        <taxon>Bacteroidota</taxon>
        <taxon>Bacteroidia</taxon>
        <taxon>Bacteroidales</taxon>
        <taxon>Prevotellaceae</taxon>
        <taxon>Prevotella</taxon>
    </lineage>
</organism>
<dbReference type="PATRIC" id="fig|883158.3.peg.959"/>
<dbReference type="EMBL" id="AGWK01000028">
    <property type="protein sequence ID" value="EHO71211.1"/>
    <property type="molecule type" value="Genomic_DNA"/>
</dbReference>
<dbReference type="HOGENOM" id="CLU_745685_0_0_10"/>
<feature type="signal peptide" evidence="1">
    <location>
        <begin position="1"/>
        <end position="21"/>
    </location>
</feature>
<dbReference type="AlphaFoldDB" id="H1Q237"/>
<proteinExistence type="predicted"/>
<feature type="chain" id="PRO_5003552226" description="Fibronectin type-III domain-containing protein" evidence="1">
    <location>
        <begin position="22"/>
        <end position="371"/>
    </location>
</feature>
<keyword evidence="3" id="KW-1185">Reference proteome</keyword>
<accession>H1Q237</accession>
<evidence type="ECO:0000313" key="3">
    <source>
        <dbReference type="Proteomes" id="UP000016023"/>
    </source>
</evidence>
<dbReference type="RefSeq" id="WP_006952131.1">
    <property type="nucleotide sequence ID" value="NZ_JH594522.1"/>
</dbReference>
<evidence type="ECO:0008006" key="4">
    <source>
        <dbReference type="Google" id="ProtNLM"/>
    </source>
</evidence>
<reference evidence="2 3" key="1">
    <citation type="submission" date="2011-12" db="EMBL/GenBank/DDBJ databases">
        <title>The Genome Sequence of Prevotella micans F0438.</title>
        <authorList>
            <consortium name="The Broad Institute Genome Sequencing Platform"/>
            <person name="Earl A."/>
            <person name="Ward D."/>
            <person name="Feldgarden M."/>
            <person name="Gevers D."/>
            <person name="Izard J."/>
            <person name="Baranova O.V."/>
            <person name="Blanton J.M."/>
            <person name="Wade W.G."/>
            <person name="Dewhirst F.E."/>
            <person name="Young S.K."/>
            <person name="Zeng Q."/>
            <person name="Gargeya S."/>
            <person name="Fitzgerald M."/>
            <person name="Haas B."/>
            <person name="Abouelleil A."/>
            <person name="Alvarado L."/>
            <person name="Arachchi H.M."/>
            <person name="Berlin A."/>
            <person name="Chapman S.B."/>
            <person name="Gearin G."/>
            <person name="Goldberg J."/>
            <person name="Griggs A."/>
            <person name="Gujja S."/>
            <person name="Hansen M."/>
            <person name="Heiman D."/>
            <person name="Howarth C."/>
            <person name="Larimer J."/>
            <person name="Lui A."/>
            <person name="MacDonald P.J.P."/>
            <person name="McCowen C."/>
            <person name="Montmayeur A."/>
            <person name="Murphy C."/>
            <person name="Neiman D."/>
            <person name="Pearson M."/>
            <person name="Priest M."/>
            <person name="Roberts A."/>
            <person name="Saif S."/>
            <person name="Shea T."/>
            <person name="Sisk P."/>
            <person name="Stolte C."/>
            <person name="Sykes S."/>
            <person name="Wortman J."/>
            <person name="Nusbaum C."/>
            <person name="Birren B."/>
        </authorList>
    </citation>
    <scope>NUCLEOTIDE SEQUENCE [LARGE SCALE GENOMIC DNA]</scope>
    <source>
        <strain evidence="2 3">F0438</strain>
    </source>
</reference>
<sequence>MRKLKLFMAIAVGLFSTNIAAQYIIDPTLPVPVPQAASSVSEYGFNANWQTVSDVEGYLVKAYVTLTAETEEETFDLLNTDFSFIESENTVDDPDDNGTTQGGFVFNELKIPNRCGWKTMNGVFAKGVLGINNAWYKIMANGSIISPVLDLRNGDGKVHIKFKIKGDARAKKLTVQLRNIDVIPNEVLDADTIDVTTQWTEHEFTLEGGMRHSDILFMGLDAGNQQALYYFFDDLRVWQQPKVGQEVAVNYSDNNFVKDPTATTCYISTTDLAPKERYAFTVSSYADGKISNESRRVHLDETPTSVNRSVTNSGIFIQQGVLHVNKSSEPVMVYNASGILIAKGMDNIPLPTKGFYIIKVGSIIYKMFNSY</sequence>
<protein>
    <recommendedName>
        <fullName evidence="4">Fibronectin type-III domain-containing protein</fullName>
    </recommendedName>
</protein>
<dbReference type="Gene3D" id="2.60.120.260">
    <property type="entry name" value="Galactose-binding domain-like"/>
    <property type="match status" value="1"/>
</dbReference>
<gene>
    <name evidence="2" type="ORF">HMPREF9140_00951</name>
</gene>
<evidence type="ECO:0000256" key="1">
    <source>
        <dbReference type="SAM" id="SignalP"/>
    </source>
</evidence>
<evidence type="ECO:0000313" key="2">
    <source>
        <dbReference type="EMBL" id="EHO71211.1"/>
    </source>
</evidence>
<dbReference type="Proteomes" id="UP000016023">
    <property type="component" value="Unassembled WGS sequence"/>
</dbReference>
<keyword evidence="1" id="KW-0732">Signal</keyword>
<name>H1Q237_9BACT</name>
<dbReference type="STRING" id="883158.HMPREF9140_00951"/>